<name>A0A0F7G1P1_9ACTN</name>
<reference evidence="1" key="1">
    <citation type="submission" date="2019-08" db="EMBL/GenBank/DDBJ databases">
        <title>Complete genome sequence of a mangrove-derived Streptomyces xiamenensis.</title>
        <authorList>
            <person name="Xu J."/>
        </authorList>
    </citation>
    <scope>NUCLEOTIDE SEQUENCE</scope>
    <source>
        <strain evidence="1">318</strain>
    </source>
</reference>
<protein>
    <submittedName>
        <fullName evidence="1">Uncharacterized conserved protein UCP028498</fullName>
    </submittedName>
</protein>
<sequence>MSTWTDDELTRVGDADELRIASLRQDGSLSSWRTIWVVRDHDDLYVRSVKGTDSDWYRSTRIRREGRIRAGGVEKDVTYSDADPALNDQVDGAYRTKYGHYAQSVLDSVLTDGAHSTTTRLLPRT</sequence>
<dbReference type="EMBL" id="CP009922">
    <property type="protein sequence ID" value="AKG46728.1"/>
    <property type="molecule type" value="Genomic_DNA"/>
</dbReference>
<organism evidence="1 2">
    <name type="scientific">Streptomyces xiamenensis</name>
    <dbReference type="NCBI Taxonomy" id="408015"/>
    <lineage>
        <taxon>Bacteria</taxon>
        <taxon>Bacillati</taxon>
        <taxon>Actinomycetota</taxon>
        <taxon>Actinomycetes</taxon>
        <taxon>Kitasatosporales</taxon>
        <taxon>Streptomycetaceae</taxon>
        <taxon>Streptomyces</taxon>
    </lineage>
</organism>
<dbReference type="AlphaFoldDB" id="A0A0F7G1P1"/>
<accession>A0A0F7G1P1</accession>
<dbReference type="Pfam" id="PF10012">
    <property type="entry name" value="DUF2255"/>
    <property type="match status" value="1"/>
</dbReference>
<keyword evidence="2" id="KW-1185">Reference proteome</keyword>
<dbReference type="HOGENOM" id="CLU_133265_1_0_11"/>
<dbReference type="Proteomes" id="UP000034034">
    <property type="component" value="Chromosome"/>
</dbReference>
<dbReference type="KEGG" id="sxi:SXIM_53440"/>
<evidence type="ECO:0000313" key="1">
    <source>
        <dbReference type="EMBL" id="AKG46728.1"/>
    </source>
</evidence>
<evidence type="ECO:0000313" key="2">
    <source>
        <dbReference type="Proteomes" id="UP000034034"/>
    </source>
</evidence>
<dbReference type="RefSeq" id="WP_030737775.1">
    <property type="nucleotide sequence ID" value="NZ_CP009922.3"/>
</dbReference>
<gene>
    <name evidence="1" type="ORF">SXIM_53440</name>
</gene>
<proteinExistence type="predicted"/>
<dbReference type="PATRIC" id="fig|408015.6.peg.5409"/>
<dbReference type="InterPro" id="IPR016888">
    <property type="entry name" value="UCP028498"/>
</dbReference>